<proteinExistence type="predicted"/>
<keyword evidence="1" id="KW-0812">Transmembrane</keyword>
<feature type="non-terminal residue" evidence="2">
    <location>
        <position position="48"/>
    </location>
</feature>
<keyword evidence="1" id="KW-0472">Membrane</keyword>
<keyword evidence="1" id="KW-1133">Transmembrane helix</keyword>
<dbReference type="AlphaFoldDB" id="A0A7X8MVD2"/>
<evidence type="ECO:0000313" key="3">
    <source>
        <dbReference type="Proteomes" id="UP000568696"/>
    </source>
</evidence>
<dbReference type="Proteomes" id="UP000568696">
    <property type="component" value="Unassembled WGS sequence"/>
</dbReference>
<dbReference type="EMBL" id="JAAYSN010000133">
    <property type="protein sequence ID" value="NLP39115.1"/>
    <property type="molecule type" value="Genomic_DNA"/>
</dbReference>
<evidence type="ECO:0000313" key="2">
    <source>
        <dbReference type="EMBL" id="NLP39115.1"/>
    </source>
</evidence>
<organism evidence="2 3">
    <name type="scientific">Corynebacterium pollutisoli</name>
    <dbReference type="NCBI Taxonomy" id="1610489"/>
    <lineage>
        <taxon>Bacteria</taxon>
        <taxon>Bacillati</taxon>
        <taxon>Actinomycetota</taxon>
        <taxon>Actinomycetes</taxon>
        <taxon>Mycobacteriales</taxon>
        <taxon>Corynebacteriaceae</taxon>
        <taxon>Corynebacterium</taxon>
    </lineage>
</organism>
<comment type="caution">
    <text evidence="2">The sequence shown here is derived from an EMBL/GenBank/DDBJ whole genome shotgun (WGS) entry which is preliminary data.</text>
</comment>
<feature type="transmembrane region" description="Helical" evidence="1">
    <location>
        <begin position="20"/>
        <end position="40"/>
    </location>
</feature>
<accession>A0A7X8MVD2</accession>
<sequence length="48" mass="5541">MDQLENFVTGTINDNLWTAVPWVLIAAGVYFAIRTILVQIRMVPDMFR</sequence>
<name>A0A7X8MVD2_9CORY</name>
<protein>
    <submittedName>
        <fullName evidence="2">Uncharacterized protein</fullName>
    </submittedName>
</protein>
<gene>
    <name evidence="2" type="ORF">GX356_05260</name>
</gene>
<evidence type="ECO:0000256" key="1">
    <source>
        <dbReference type="SAM" id="Phobius"/>
    </source>
</evidence>
<reference evidence="2 3" key="1">
    <citation type="journal article" date="2020" name="Biotechnol. Biofuels">
        <title>New insights from the biogas microbiome by comprehensive genome-resolved metagenomics of nearly 1600 species originating from multiple anaerobic digesters.</title>
        <authorList>
            <person name="Campanaro S."/>
            <person name="Treu L."/>
            <person name="Rodriguez-R L.M."/>
            <person name="Kovalovszki A."/>
            <person name="Ziels R.M."/>
            <person name="Maus I."/>
            <person name="Zhu X."/>
            <person name="Kougias P.G."/>
            <person name="Basile A."/>
            <person name="Luo G."/>
            <person name="Schluter A."/>
            <person name="Konstantinidis K.T."/>
            <person name="Angelidaki I."/>
        </authorList>
    </citation>
    <scope>NUCLEOTIDE SEQUENCE [LARGE SCALE GENOMIC DNA]</scope>
    <source>
        <strain evidence="2">AS23ysBPME_344</strain>
    </source>
</reference>